<evidence type="ECO:0008006" key="3">
    <source>
        <dbReference type="Google" id="ProtNLM"/>
    </source>
</evidence>
<accession>A0A8J3JG28</accession>
<sequence length="195" mass="21402">MEPAGSPPCLIVTGMPGAGKSTVTRLVAERLPRAARLDGDVLNRMIVSGFVWALGEPADEAARQVDLLHRNLCALANNFADAGFTPLIDAMIASRGRLDRFLDLLAPRRILLVVLAPGIGVCRYRNSIRDPRDRFDFDGYEALERDMAREFGDVGWWFDTAGLGPDETADRIVRDAHHRALVHRPRPPAAASPLP</sequence>
<protein>
    <recommendedName>
        <fullName evidence="3">Adenylylsulfate kinase</fullName>
    </recommendedName>
</protein>
<dbReference type="RefSeq" id="WP_203664608.1">
    <property type="nucleotide sequence ID" value="NZ_BAAAZM010000026.1"/>
</dbReference>
<organism evidence="1 2">
    <name type="scientific">Actinocatenispora rupis</name>
    <dbReference type="NCBI Taxonomy" id="519421"/>
    <lineage>
        <taxon>Bacteria</taxon>
        <taxon>Bacillati</taxon>
        <taxon>Actinomycetota</taxon>
        <taxon>Actinomycetes</taxon>
        <taxon>Micromonosporales</taxon>
        <taxon>Micromonosporaceae</taxon>
        <taxon>Actinocatenispora</taxon>
    </lineage>
</organism>
<dbReference type="SUPFAM" id="SSF52540">
    <property type="entry name" value="P-loop containing nucleoside triphosphate hydrolases"/>
    <property type="match status" value="1"/>
</dbReference>
<keyword evidence="2" id="KW-1185">Reference proteome</keyword>
<name>A0A8J3JG28_9ACTN</name>
<dbReference type="EMBL" id="BOMB01000051">
    <property type="protein sequence ID" value="GID16044.1"/>
    <property type="molecule type" value="Genomic_DNA"/>
</dbReference>
<reference evidence="1" key="1">
    <citation type="submission" date="2021-01" db="EMBL/GenBank/DDBJ databases">
        <title>Whole genome shotgun sequence of Actinocatenispora rupis NBRC 107355.</title>
        <authorList>
            <person name="Komaki H."/>
            <person name="Tamura T."/>
        </authorList>
    </citation>
    <scope>NUCLEOTIDE SEQUENCE</scope>
    <source>
        <strain evidence="1">NBRC 107355</strain>
    </source>
</reference>
<dbReference type="Gene3D" id="3.40.50.300">
    <property type="entry name" value="P-loop containing nucleotide triphosphate hydrolases"/>
    <property type="match status" value="1"/>
</dbReference>
<evidence type="ECO:0000313" key="2">
    <source>
        <dbReference type="Proteomes" id="UP000612808"/>
    </source>
</evidence>
<comment type="caution">
    <text evidence="1">The sequence shown here is derived from an EMBL/GenBank/DDBJ whole genome shotgun (WGS) entry which is preliminary data.</text>
</comment>
<proteinExistence type="predicted"/>
<evidence type="ECO:0000313" key="1">
    <source>
        <dbReference type="EMBL" id="GID16044.1"/>
    </source>
</evidence>
<dbReference type="AlphaFoldDB" id="A0A8J3JG28"/>
<gene>
    <name evidence="1" type="ORF">Aru02nite_69330</name>
</gene>
<dbReference type="Pfam" id="PF13671">
    <property type="entry name" value="AAA_33"/>
    <property type="match status" value="1"/>
</dbReference>
<dbReference type="InterPro" id="IPR027417">
    <property type="entry name" value="P-loop_NTPase"/>
</dbReference>
<dbReference type="Proteomes" id="UP000612808">
    <property type="component" value="Unassembled WGS sequence"/>
</dbReference>